<accession>A0A546XGW7</accession>
<dbReference type="PANTHER" id="PTHR33993:SF1">
    <property type="entry name" value="GLYOXALASE FAMILY PROTEIN"/>
    <property type="match status" value="1"/>
</dbReference>
<dbReference type="PANTHER" id="PTHR33993">
    <property type="entry name" value="GLYOXALASE-RELATED"/>
    <property type="match status" value="1"/>
</dbReference>
<feature type="domain" description="VOC" evidence="1">
    <location>
        <begin position="9"/>
        <end position="117"/>
    </location>
</feature>
<dbReference type="Pfam" id="PF00903">
    <property type="entry name" value="Glyoxalase"/>
    <property type="match status" value="1"/>
</dbReference>
<evidence type="ECO:0000313" key="3">
    <source>
        <dbReference type="Proteomes" id="UP000317023"/>
    </source>
</evidence>
<evidence type="ECO:0000313" key="2">
    <source>
        <dbReference type="EMBL" id="TRA99999.1"/>
    </source>
</evidence>
<dbReference type="Gene3D" id="3.10.180.10">
    <property type="entry name" value="2,3-Dihydroxybiphenyl 1,2-Dioxygenase, domain 1"/>
    <property type="match status" value="1"/>
</dbReference>
<protein>
    <submittedName>
        <fullName evidence="2">VOC family protein</fullName>
    </submittedName>
</protein>
<organism evidence="2 3">
    <name type="scientific">Agrobacterium tumefaciens</name>
    <dbReference type="NCBI Taxonomy" id="358"/>
    <lineage>
        <taxon>Bacteria</taxon>
        <taxon>Pseudomonadati</taxon>
        <taxon>Pseudomonadota</taxon>
        <taxon>Alphaproteobacteria</taxon>
        <taxon>Hyphomicrobiales</taxon>
        <taxon>Rhizobiaceae</taxon>
        <taxon>Rhizobium/Agrobacterium group</taxon>
        <taxon>Agrobacterium</taxon>
        <taxon>Agrobacterium tumefaciens complex</taxon>
    </lineage>
</organism>
<sequence length="118" mass="13134">MTTNTNDRRIDYVEFNVADIERSKEFYGDAFGWSFKDYGPQYCEFSDGRLTGGFTTTAPVSAKGGPLVILYAADIEDAQRRVEAAGGRINVAIFAFPGGRRFHFADPDGYELAVWSDK</sequence>
<gene>
    <name evidence="2" type="ORF">EXN61_25980</name>
</gene>
<proteinExistence type="predicted"/>
<dbReference type="PROSITE" id="PS51819">
    <property type="entry name" value="VOC"/>
    <property type="match status" value="1"/>
</dbReference>
<dbReference type="Proteomes" id="UP000317023">
    <property type="component" value="Unassembled WGS sequence"/>
</dbReference>
<dbReference type="InterPro" id="IPR004360">
    <property type="entry name" value="Glyas_Fos-R_dOase_dom"/>
</dbReference>
<dbReference type="InterPro" id="IPR052164">
    <property type="entry name" value="Anthracycline_SecMetBiosynth"/>
</dbReference>
<reference evidence="2 3" key="1">
    <citation type="journal article" date="2019" name="Appl. Microbiol. Biotechnol.">
        <title>Differential efficiency of wild type rhizogenic strains for rol gene transformation of plants.</title>
        <authorList>
            <person name="Desmet S."/>
            <person name="De Keyser E."/>
            <person name="Van Vaerenbergh J."/>
            <person name="Baeyen S."/>
            <person name="Van Huylenbroeck J."/>
            <person name="Geelen D."/>
            <person name="Dhooghe E."/>
        </authorList>
    </citation>
    <scope>NUCLEOTIDE SEQUENCE [LARGE SCALE GENOMIC DNA]</scope>
    <source>
        <strain evidence="2 3">MAFF210266</strain>
    </source>
</reference>
<dbReference type="RefSeq" id="WP_142859961.1">
    <property type="nucleotide sequence ID" value="NZ_SGOE01000012.1"/>
</dbReference>
<dbReference type="AlphaFoldDB" id="A0A546XGW7"/>
<evidence type="ECO:0000259" key="1">
    <source>
        <dbReference type="PROSITE" id="PS51819"/>
    </source>
</evidence>
<dbReference type="InterPro" id="IPR029068">
    <property type="entry name" value="Glyas_Bleomycin-R_OHBP_Dase"/>
</dbReference>
<dbReference type="CDD" id="cd07247">
    <property type="entry name" value="SgaA_N_like"/>
    <property type="match status" value="1"/>
</dbReference>
<comment type="caution">
    <text evidence="2">The sequence shown here is derived from an EMBL/GenBank/DDBJ whole genome shotgun (WGS) entry which is preliminary data.</text>
</comment>
<dbReference type="EMBL" id="SGOE01000012">
    <property type="protein sequence ID" value="TRA99999.1"/>
    <property type="molecule type" value="Genomic_DNA"/>
</dbReference>
<dbReference type="SUPFAM" id="SSF54593">
    <property type="entry name" value="Glyoxalase/Bleomycin resistance protein/Dihydroxybiphenyl dioxygenase"/>
    <property type="match status" value="1"/>
</dbReference>
<name>A0A546XGW7_AGRTU</name>
<dbReference type="InterPro" id="IPR037523">
    <property type="entry name" value="VOC_core"/>
</dbReference>